<dbReference type="InterPro" id="IPR036778">
    <property type="entry name" value="OHCU_decarboxylase_sf"/>
</dbReference>
<dbReference type="GO" id="GO:0006144">
    <property type="term" value="P:purine nucleobase metabolic process"/>
    <property type="evidence" value="ECO:0007669"/>
    <property type="project" value="UniProtKB-KW"/>
</dbReference>
<feature type="domain" description="Oxo-4-hydroxy-4-carboxy-5-ureidoimidazoline decarboxylase" evidence="7">
    <location>
        <begin position="8"/>
        <end position="160"/>
    </location>
</feature>
<evidence type="ECO:0000259" key="7">
    <source>
        <dbReference type="Pfam" id="PF09349"/>
    </source>
</evidence>
<evidence type="ECO:0000256" key="1">
    <source>
        <dbReference type="ARBA" id="ARBA00001163"/>
    </source>
</evidence>
<dbReference type="PANTHER" id="PTHR43466">
    <property type="entry name" value="2-OXO-4-HYDROXY-4-CARBOXY-5-UREIDOIMIDAZOLINE DECARBOXYLASE-RELATED"/>
    <property type="match status" value="1"/>
</dbReference>
<evidence type="ECO:0000256" key="6">
    <source>
        <dbReference type="ARBA" id="ARBA00023239"/>
    </source>
</evidence>
<evidence type="ECO:0000313" key="8">
    <source>
        <dbReference type="EMBL" id="THF82293.1"/>
    </source>
</evidence>
<name>A0A4S4C3G7_9BACI</name>
<proteinExistence type="predicted"/>
<dbReference type="Proteomes" id="UP000310334">
    <property type="component" value="Unassembled WGS sequence"/>
</dbReference>
<dbReference type="UniPathway" id="UPA00394">
    <property type="reaction ID" value="UER00652"/>
</dbReference>
<dbReference type="SUPFAM" id="SSF158694">
    <property type="entry name" value="UraD-Like"/>
    <property type="match status" value="1"/>
</dbReference>
<evidence type="ECO:0000256" key="2">
    <source>
        <dbReference type="ARBA" id="ARBA00004754"/>
    </source>
</evidence>
<gene>
    <name evidence="8" type="primary">uraD</name>
    <name evidence="8" type="ORF">E6W99_02330</name>
</gene>
<keyword evidence="4" id="KW-0659">Purine metabolism</keyword>
<dbReference type="Gene3D" id="1.10.3330.10">
    <property type="entry name" value="Oxo-4-hydroxy-4-carboxy-5-ureidoimidazoline decarboxylase"/>
    <property type="match status" value="1"/>
</dbReference>
<comment type="pathway">
    <text evidence="2">Purine metabolism; urate degradation; (S)-allantoin from urate: step 3/3.</text>
</comment>
<dbReference type="Pfam" id="PF09349">
    <property type="entry name" value="OHCU_decarbox"/>
    <property type="match status" value="1"/>
</dbReference>
<keyword evidence="6 8" id="KW-0456">Lyase</keyword>
<evidence type="ECO:0000313" key="9">
    <source>
        <dbReference type="Proteomes" id="UP000310334"/>
    </source>
</evidence>
<keyword evidence="9" id="KW-1185">Reference proteome</keyword>
<dbReference type="OrthoDB" id="9800909at2"/>
<reference evidence="8 9" key="1">
    <citation type="submission" date="2019-04" db="EMBL/GenBank/DDBJ databases">
        <title>Bacillus sediminilitoris sp. nov., isolated from a tidal flat sediment on the East China Sea.</title>
        <authorList>
            <person name="Wei Y."/>
            <person name="Mao H."/>
            <person name="Fang J."/>
        </authorList>
    </citation>
    <scope>NUCLEOTIDE SEQUENCE [LARGE SCALE GENOMIC DNA]</scope>
    <source>
        <strain evidence="8 9">DSL-17</strain>
    </source>
</reference>
<dbReference type="EMBL" id="SSNT01000002">
    <property type="protein sequence ID" value="THF82293.1"/>
    <property type="molecule type" value="Genomic_DNA"/>
</dbReference>
<dbReference type="GO" id="GO:0000255">
    <property type="term" value="P:allantoin metabolic process"/>
    <property type="evidence" value="ECO:0007669"/>
    <property type="project" value="InterPro"/>
</dbReference>
<dbReference type="InterPro" id="IPR017580">
    <property type="entry name" value="OHCU_decarboxylase-1"/>
</dbReference>
<sequence>MFTIDTLNETTNEQFIEIVGGIFEHSPWIAEKATKAKPFSSIDQLFQEMVNIVENSSTNQKLTLIKAHPNLGERISMTTHSINEQKGAGLQDLTPDEYEKLINLNKQYMDKFAFPFIMAVRGKNKHQIYEAMESRIHHQKDTEFQTALKEIYKIARLRLEEKMRDKPVYKT</sequence>
<dbReference type="GO" id="GO:0051997">
    <property type="term" value="F:2-oxo-4-hydroxy-4-carboxy-5-ureidoimidazoline decarboxylase activity"/>
    <property type="evidence" value="ECO:0007669"/>
    <property type="project" value="UniProtKB-EC"/>
</dbReference>
<dbReference type="PANTHER" id="PTHR43466:SF1">
    <property type="entry name" value="2-OXO-4-HYDROXY-4-CARBOXY-5-UREIDOIMIDAZOLINE DECARBOXYLASE-RELATED"/>
    <property type="match status" value="1"/>
</dbReference>
<dbReference type="AlphaFoldDB" id="A0A4S4C3G7"/>
<organism evidence="8 9">
    <name type="scientific">Metabacillus sediminilitoris</name>
    <dbReference type="NCBI Taxonomy" id="2567941"/>
    <lineage>
        <taxon>Bacteria</taxon>
        <taxon>Bacillati</taxon>
        <taxon>Bacillota</taxon>
        <taxon>Bacilli</taxon>
        <taxon>Bacillales</taxon>
        <taxon>Bacillaceae</taxon>
        <taxon>Metabacillus</taxon>
    </lineage>
</organism>
<protein>
    <recommendedName>
        <fullName evidence="3">2-oxo-4-hydroxy-4-carboxy-5-ureidoimidazoline decarboxylase</fullName>
        <ecNumber evidence="3">4.1.1.97</ecNumber>
    </recommendedName>
</protein>
<comment type="caution">
    <text evidence="8">The sequence shown here is derived from an EMBL/GenBank/DDBJ whole genome shotgun (WGS) entry which is preliminary data.</text>
</comment>
<evidence type="ECO:0000256" key="5">
    <source>
        <dbReference type="ARBA" id="ARBA00022793"/>
    </source>
</evidence>
<comment type="catalytic activity">
    <reaction evidence="1">
        <text>5-hydroxy-2-oxo-4-ureido-2,5-dihydro-1H-imidazole-5-carboxylate + H(+) = (S)-allantoin + CO2</text>
        <dbReference type="Rhea" id="RHEA:26301"/>
        <dbReference type="ChEBI" id="CHEBI:15378"/>
        <dbReference type="ChEBI" id="CHEBI:15678"/>
        <dbReference type="ChEBI" id="CHEBI:16526"/>
        <dbReference type="ChEBI" id="CHEBI:58639"/>
        <dbReference type="EC" id="4.1.1.97"/>
    </reaction>
</comment>
<evidence type="ECO:0000256" key="4">
    <source>
        <dbReference type="ARBA" id="ARBA00022631"/>
    </source>
</evidence>
<accession>A0A4S4C3G7</accession>
<dbReference type="InterPro" id="IPR018020">
    <property type="entry name" value="OHCU_decarboxylase"/>
</dbReference>
<dbReference type="RefSeq" id="WP_136351530.1">
    <property type="nucleotide sequence ID" value="NZ_CP046266.1"/>
</dbReference>
<keyword evidence="5" id="KW-0210">Decarboxylase</keyword>
<dbReference type="NCBIfam" id="TIGR03164">
    <property type="entry name" value="UHCUDC"/>
    <property type="match status" value="1"/>
</dbReference>
<dbReference type="EC" id="4.1.1.97" evidence="3"/>
<dbReference type="GO" id="GO:0019628">
    <property type="term" value="P:urate catabolic process"/>
    <property type="evidence" value="ECO:0007669"/>
    <property type="project" value="UniProtKB-UniPathway"/>
</dbReference>
<evidence type="ECO:0000256" key="3">
    <source>
        <dbReference type="ARBA" id="ARBA00012257"/>
    </source>
</evidence>